<dbReference type="InterPro" id="IPR027524">
    <property type="entry name" value="eIF3h"/>
</dbReference>
<evidence type="ECO:0000259" key="5">
    <source>
        <dbReference type="PROSITE" id="PS50249"/>
    </source>
</evidence>
<dbReference type="PANTHER" id="PTHR10410">
    <property type="entry name" value="EUKARYOTIC TRANSLATION INITIATION FACTOR 3 -RELATED"/>
    <property type="match status" value="1"/>
</dbReference>
<keyword evidence="2 4" id="KW-0396">Initiation factor</keyword>
<dbReference type="Gene3D" id="3.40.140.10">
    <property type="entry name" value="Cytidine Deaminase, domain 2"/>
    <property type="match status" value="1"/>
</dbReference>
<evidence type="ECO:0000313" key="6">
    <source>
        <dbReference type="EMBL" id="KAK5094722.1"/>
    </source>
</evidence>
<keyword evidence="7" id="KW-1185">Reference proteome</keyword>
<evidence type="ECO:0000256" key="3">
    <source>
        <dbReference type="ARBA" id="ARBA00022917"/>
    </source>
</evidence>
<accession>A0ABR0KFB5</accession>
<dbReference type="Pfam" id="PF01398">
    <property type="entry name" value="JAB"/>
    <property type="match status" value="1"/>
</dbReference>
<comment type="similarity">
    <text evidence="4">Belongs to the eIF-3 subunit H family.</text>
</comment>
<dbReference type="Proteomes" id="UP001345013">
    <property type="component" value="Unassembled WGS sequence"/>
</dbReference>
<keyword evidence="1 4" id="KW-0963">Cytoplasm</keyword>
<evidence type="ECO:0000256" key="2">
    <source>
        <dbReference type="ARBA" id="ARBA00022540"/>
    </source>
</evidence>
<dbReference type="PROSITE" id="PS50249">
    <property type="entry name" value="MPN"/>
    <property type="match status" value="1"/>
</dbReference>
<evidence type="ECO:0000256" key="1">
    <source>
        <dbReference type="ARBA" id="ARBA00022490"/>
    </source>
</evidence>
<dbReference type="HAMAP" id="MF_03007">
    <property type="entry name" value="eIF3h"/>
    <property type="match status" value="1"/>
</dbReference>
<comment type="function">
    <text evidence="4">Component of the eukaryotic translation initiation factor 3 (eIF-3) complex, which is involved in protein synthesis of a specialized repertoire of mRNAs and, together with other initiation factors, stimulates binding of mRNA and methionyl-tRNAi to the 40S ribosome. The eIF-3 complex specifically targets and initiates translation of a subset of mRNAs involved in cell proliferation.</text>
</comment>
<protein>
    <recommendedName>
        <fullName evidence="4">Eukaryotic translation initiation factor 3 subunit H</fullName>
        <shortName evidence="4">eIF3h</shortName>
    </recommendedName>
</protein>
<comment type="subunit">
    <text evidence="4">Component of the eukaryotic translation initiation factor 3 (eIF-3) complex.</text>
</comment>
<dbReference type="EMBL" id="JAVRRG010000032">
    <property type="protein sequence ID" value="KAK5094722.1"/>
    <property type="molecule type" value="Genomic_DNA"/>
</dbReference>
<evidence type="ECO:0000256" key="4">
    <source>
        <dbReference type="HAMAP-Rule" id="MF_03007"/>
    </source>
</evidence>
<dbReference type="CDD" id="cd08065">
    <property type="entry name" value="MPN_eIF3h"/>
    <property type="match status" value="1"/>
</dbReference>
<dbReference type="Pfam" id="PF19445">
    <property type="entry name" value="eIF3h_C"/>
    <property type="match status" value="2"/>
</dbReference>
<dbReference type="InterPro" id="IPR050242">
    <property type="entry name" value="JAMM_MPN+_peptidase_M67A"/>
</dbReference>
<evidence type="ECO:0000313" key="7">
    <source>
        <dbReference type="Proteomes" id="UP001345013"/>
    </source>
</evidence>
<dbReference type="SMART" id="SM00232">
    <property type="entry name" value="JAB_MPN"/>
    <property type="match status" value="1"/>
</dbReference>
<reference evidence="6 7" key="1">
    <citation type="submission" date="2023-08" db="EMBL/GenBank/DDBJ databases">
        <title>Black Yeasts Isolated from many extreme environments.</title>
        <authorList>
            <person name="Coleine C."/>
            <person name="Stajich J.E."/>
            <person name="Selbmann L."/>
        </authorList>
    </citation>
    <scope>NUCLEOTIDE SEQUENCE [LARGE SCALE GENOMIC DNA]</scope>
    <source>
        <strain evidence="6 7">CCFEE 5885</strain>
    </source>
</reference>
<dbReference type="InterPro" id="IPR045810">
    <property type="entry name" value="eIF3h_C"/>
</dbReference>
<gene>
    <name evidence="6" type="ORF">LTR24_003422</name>
</gene>
<feature type="domain" description="MPN" evidence="5">
    <location>
        <begin position="57"/>
        <end position="208"/>
    </location>
</feature>
<keyword evidence="3 4" id="KW-0648">Protein biosynthesis</keyword>
<name>A0ABR0KFB5_9EURO</name>
<comment type="subcellular location">
    <subcellularLocation>
        <location evidence="4">Cytoplasm</location>
    </subcellularLocation>
</comment>
<sequence>MGSFRVPPKAVPSPHVRLALRQETVKDKYEDIPTIPLQRISRKSAMSLAEETPLRAVQLEALTVMKTIKHCATRHPATATGFLVGMDNNGLLEITNCFPFPVVDLPPEAQYEQQHQHFNSAAAAPRAKANTAYQAEMIRMQKEVGVDANNVGWYTSANLGNFVNSNFIENQYFYQKEVNERTVALVHDVSRSSQGALSMRAFRLSPQFIASYKESKFTTEALQKSGLKYSDIIIELPIRLHNAHNVTTFLNQVPRLLSDGTMRPPTSVSSIESDPAITSDDLSPNFDKLTLNIDPFLQQTCDNLLDSIETHHVESNNFSYYARALGREQTKIQQWQAKRKAENAARAISKQAPLPEDEWQKLFKLPTEPSRLESMLNSRQVEQYARQVDGFVAGTSGKMFAVRGNLIPGETGVSAE</sequence>
<proteinExistence type="inferred from homology"/>
<organism evidence="6 7">
    <name type="scientific">Lithohypha guttulata</name>
    <dbReference type="NCBI Taxonomy" id="1690604"/>
    <lineage>
        <taxon>Eukaryota</taxon>
        <taxon>Fungi</taxon>
        <taxon>Dikarya</taxon>
        <taxon>Ascomycota</taxon>
        <taxon>Pezizomycotina</taxon>
        <taxon>Eurotiomycetes</taxon>
        <taxon>Chaetothyriomycetidae</taxon>
        <taxon>Chaetothyriales</taxon>
        <taxon>Trichomeriaceae</taxon>
        <taxon>Lithohypha</taxon>
    </lineage>
</organism>
<comment type="caution">
    <text evidence="6">The sequence shown here is derived from an EMBL/GenBank/DDBJ whole genome shotgun (WGS) entry which is preliminary data.</text>
</comment>
<dbReference type="InterPro" id="IPR037518">
    <property type="entry name" value="MPN"/>
</dbReference>
<dbReference type="InterPro" id="IPR000555">
    <property type="entry name" value="JAMM/MPN+_dom"/>
</dbReference>